<keyword evidence="3 9" id="KW-0812">Transmembrane</keyword>
<keyword evidence="4 9" id="KW-1133">Transmembrane helix</keyword>
<evidence type="ECO:0000256" key="8">
    <source>
        <dbReference type="ARBA" id="ARBA00023224"/>
    </source>
</evidence>
<organism evidence="11 12">
    <name type="scientific">Chiloscyllium punctatum</name>
    <name type="common">Brownbanded bambooshark</name>
    <name type="synonym">Hemiscyllium punctatum</name>
    <dbReference type="NCBI Taxonomy" id="137246"/>
    <lineage>
        <taxon>Eukaryota</taxon>
        <taxon>Metazoa</taxon>
        <taxon>Chordata</taxon>
        <taxon>Craniata</taxon>
        <taxon>Vertebrata</taxon>
        <taxon>Chondrichthyes</taxon>
        <taxon>Elasmobranchii</taxon>
        <taxon>Galeomorphii</taxon>
        <taxon>Galeoidea</taxon>
        <taxon>Orectolobiformes</taxon>
        <taxon>Hemiscylliidae</taxon>
        <taxon>Chiloscyllium</taxon>
    </lineage>
</organism>
<dbReference type="PROSITE" id="PS50262">
    <property type="entry name" value="G_PROTEIN_RECEP_F1_2"/>
    <property type="match status" value="1"/>
</dbReference>
<keyword evidence="2" id="KW-1003">Cell membrane</keyword>
<feature type="transmembrane region" description="Helical" evidence="9">
    <location>
        <begin position="45"/>
        <end position="65"/>
    </location>
</feature>
<feature type="transmembrane region" description="Helical" evidence="9">
    <location>
        <begin position="168"/>
        <end position="197"/>
    </location>
</feature>
<dbReference type="OrthoDB" id="10040416at2759"/>
<comment type="caution">
    <text evidence="11">The sequence shown here is derived from an EMBL/GenBank/DDBJ whole genome shotgun (WGS) entry which is preliminary data.</text>
</comment>
<keyword evidence="7" id="KW-0675">Receptor</keyword>
<evidence type="ECO:0000256" key="5">
    <source>
        <dbReference type="ARBA" id="ARBA00023040"/>
    </source>
</evidence>
<dbReference type="AlphaFoldDB" id="A0A401RXP3"/>
<proteinExistence type="predicted"/>
<feature type="domain" description="G-protein coupled receptors family 1 profile" evidence="10">
    <location>
        <begin position="25"/>
        <end position="297"/>
    </location>
</feature>
<evidence type="ECO:0000256" key="3">
    <source>
        <dbReference type="ARBA" id="ARBA00022692"/>
    </source>
</evidence>
<dbReference type="PANTHER" id="PTHR46272">
    <property type="entry name" value="G_PROTEIN_RECEP_F1_2 DOMAIN-CONTAINING PROTEIN"/>
    <property type="match status" value="1"/>
</dbReference>
<accession>A0A401RXP3</accession>
<evidence type="ECO:0000259" key="10">
    <source>
        <dbReference type="PROSITE" id="PS50262"/>
    </source>
</evidence>
<dbReference type="Gene3D" id="1.20.1070.10">
    <property type="entry name" value="Rhodopsin 7-helix transmembrane proteins"/>
    <property type="match status" value="1"/>
</dbReference>
<evidence type="ECO:0000256" key="4">
    <source>
        <dbReference type="ARBA" id="ARBA00022989"/>
    </source>
</evidence>
<keyword evidence="12" id="KW-1185">Reference proteome</keyword>
<dbReference type="GO" id="GO:0004930">
    <property type="term" value="F:G protein-coupled receptor activity"/>
    <property type="evidence" value="ECO:0007669"/>
    <property type="project" value="UniProtKB-KW"/>
</dbReference>
<keyword evidence="5" id="KW-0297">G-protein coupled receptor</keyword>
<name>A0A401RXP3_CHIPU</name>
<dbReference type="PRINTS" id="PR00237">
    <property type="entry name" value="GPCRRHODOPSN"/>
</dbReference>
<evidence type="ECO:0000256" key="6">
    <source>
        <dbReference type="ARBA" id="ARBA00023136"/>
    </source>
</evidence>
<dbReference type="Proteomes" id="UP000287033">
    <property type="component" value="Unassembled WGS sequence"/>
</dbReference>
<keyword evidence="6 9" id="KW-0472">Membrane</keyword>
<dbReference type="SUPFAM" id="SSF81321">
    <property type="entry name" value="Family A G protein-coupled receptor-like"/>
    <property type="match status" value="1"/>
</dbReference>
<feature type="transmembrane region" description="Helical" evidence="9">
    <location>
        <begin position="236"/>
        <end position="262"/>
    </location>
</feature>
<evidence type="ECO:0000256" key="9">
    <source>
        <dbReference type="SAM" id="Phobius"/>
    </source>
</evidence>
<sequence>MPQSKIILKIKHIYYPLLTAVGIPVNFLTILVLSRGKCGLSKCVSCYLVGMAMADLLVIIIDVMLNKIMASNFPLTFLHITPICALRRTILQSTTDASVWLTVTFTFDRFIAICCQNLKTKYCTVKTAVTVVGIVSVLSCLNNIPWYFTFESQYTINNVPWLCPRKSIYYTSHMWMIFAWFDVILTPCTPFFLILLLNAATVKHILMTSRVRKGLIGHNKATSETDPELEHRRKSIILLLSISGTFILLWMLHVLLFLYTRITNHYSYASQNDPLYILQQTGPMLLLLSCCTNTGIYAVTQAKFREELKNVVKYPLKLILKSIK</sequence>
<dbReference type="PANTHER" id="PTHR46272:SF6">
    <property type="entry name" value="G-PROTEIN COUPLED RECEPTOR 139-RELATED"/>
    <property type="match status" value="1"/>
</dbReference>
<evidence type="ECO:0000256" key="2">
    <source>
        <dbReference type="ARBA" id="ARBA00022475"/>
    </source>
</evidence>
<protein>
    <recommendedName>
        <fullName evidence="10">G-protein coupled receptors family 1 profile domain-containing protein</fullName>
    </recommendedName>
</protein>
<gene>
    <name evidence="11" type="ORF">chiPu_0001296</name>
</gene>
<feature type="transmembrane region" description="Helical" evidence="9">
    <location>
        <begin position="12"/>
        <end position="33"/>
    </location>
</feature>
<dbReference type="InterPro" id="IPR052477">
    <property type="entry name" value="Orphan_GPCR1"/>
</dbReference>
<dbReference type="InterPro" id="IPR017452">
    <property type="entry name" value="GPCR_Rhodpsn_7TM"/>
</dbReference>
<evidence type="ECO:0000256" key="7">
    <source>
        <dbReference type="ARBA" id="ARBA00023170"/>
    </source>
</evidence>
<evidence type="ECO:0000256" key="1">
    <source>
        <dbReference type="ARBA" id="ARBA00004651"/>
    </source>
</evidence>
<dbReference type="OMA" id="YWFVNDR"/>
<feature type="transmembrane region" description="Helical" evidence="9">
    <location>
        <begin position="127"/>
        <end position="148"/>
    </location>
</feature>
<dbReference type="EMBL" id="BEZZ01000019">
    <property type="protein sequence ID" value="GCC22905.1"/>
    <property type="molecule type" value="Genomic_DNA"/>
</dbReference>
<dbReference type="STRING" id="137246.A0A401RXP3"/>
<dbReference type="InterPro" id="IPR000276">
    <property type="entry name" value="GPCR_Rhodpsn"/>
</dbReference>
<evidence type="ECO:0000313" key="11">
    <source>
        <dbReference type="EMBL" id="GCC22905.1"/>
    </source>
</evidence>
<keyword evidence="8" id="KW-0807">Transducer</keyword>
<reference evidence="11 12" key="1">
    <citation type="journal article" date="2018" name="Nat. Ecol. Evol.">
        <title>Shark genomes provide insights into elasmobranch evolution and the origin of vertebrates.</title>
        <authorList>
            <person name="Hara Y"/>
            <person name="Yamaguchi K"/>
            <person name="Onimaru K"/>
            <person name="Kadota M"/>
            <person name="Koyanagi M"/>
            <person name="Keeley SD"/>
            <person name="Tatsumi K"/>
            <person name="Tanaka K"/>
            <person name="Motone F"/>
            <person name="Kageyama Y"/>
            <person name="Nozu R"/>
            <person name="Adachi N"/>
            <person name="Nishimura O"/>
            <person name="Nakagawa R"/>
            <person name="Tanegashima C"/>
            <person name="Kiyatake I"/>
            <person name="Matsumoto R"/>
            <person name="Murakumo K"/>
            <person name="Nishida K"/>
            <person name="Terakita A"/>
            <person name="Kuratani S"/>
            <person name="Sato K"/>
            <person name="Hyodo S Kuraku.S."/>
        </authorList>
    </citation>
    <scope>NUCLEOTIDE SEQUENCE [LARGE SCALE GENOMIC DNA]</scope>
</reference>
<evidence type="ECO:0000313" key="12">
    <source>
        <dbReference type="Proteomes" id="UP000287033"/>
    </source>
</evidence>
<dbReference type="GO" id="GO:0005886">
    <property type="term" value="C:plasma membrane"/>
    <property type="evidence" value="ECO:0007669"/>
    <property type="project" value="UniProtKB-SubCell"/>
</dbReference>
<comment type="subcellular location">
    <subcellularLocation>
        <location evidence="1">Cell membrane</location>
        <topology evidence="1">Multi-pass membrane protein</topology>
    </subcellularLocation>
</comment>
<feature type="transmembrane region" description="Helical" evidence="9">
    <location>
        <begin position="282"/>
        <end position="300"/>
    </location>
</feature>
<dbReference type="Pfam" id="PF00001">
    <property type="entry name" value="7tm_1"/>
    <property type="match status" value="1"/>
</dbReference>